<keyword evidence="3" id="KW-0808">Transferase</keyword>
<dbReference type="Pfam" id="PF00534">
    <property type="entry name" value="Glycos_transf_1"/>
    <property type="match status" value="1"/>
</dbReference>
<name>K9H5C4_9PROT</name>
<dbReference type="PANTHER" id="PTHR45947:SF3">
    <property type="entry name" value="SULFOQUINOVOSYL TRANSFERASE SQD2"/>
    <property type="match status" value="1"/>
</dbReference>
<dbReference type="eggNOG" id="COG0438">
    <property type="taxonomic scope" value="Bacteria"/>
</dbReference>
<proteinExistence type="predicted"/>
<dbReference type="CDD" id="cd03798">
    <property type="entry name" value="GT4_WlbH-like"/>
    <property type="match status" value="1"/>
</dbReference>
<dbReference type="AlphaFoldDB" id="K9H5C4"/>
<keyword evidence="4" id="KW-1185">Reference proteome</keyword>
<evidence type="ECO:0000259" key="2">
    <source>
        <dbReference type="Pfam" id="PF13439"/>
    </source>
</evidence>
<evidence type="ECO:0000313" key="4">
    <source>
        <dbReference type="Proteomes" id="UP000009881"/>
    </source>
</evidence>
<dbReference type="InterPro" id="IPR050194">
    <property type="entry name" value="Glycosyltransferase_grp1"/>
</dbReference>
<dbReference type="InterPro" id="IPR028098">
    <property type="entry name" value="Glyco_trans_4-like_N"/>
</dbReference>
<dbReference type="Proteomes" id="UP000009881">
    <property type="component" value="Unassembled WGS sequence"/>
</dbReference>
<dbReference type="InterPro" id="IPR001296">
    <property type="entry name" value="Glyco_trans_1"/>
</dbReference>
<dbReference type="GO" id="GO:0016757">
    <property type="term" value="F:glycosyltransferase activity"/>
    <property type="evidence" value="ECO:0007669"/>
    <property type="project" value="InterPro"/>
</dbReference>
<dbReference type="SUPFAM" id="SSF53756">
    <property type="entry name" value="UDP-Glycosyltransferase/glycogen phosphorylase"/>
    <property type="match status" value="1"/>
</dbReference>
<accession>K9H5C4</accession>
<comment type="caution">
    <text evidence="3">The sequence shown here is derived from an EMBL/GenBank/DDBJ whole genome shotgun (WGS) entry which is preliminary data.</text>
</comment>
<dbReference type="STRING" id="1238182.C882_1600"/>
<dbReference type="RefSeq" id="WP_009538589.1">
    <property type="nucleotide sequence ID" value="NZ_ANHY01000002.1"/>
</dbReference>
<reference evidence="3 4" key="1">
    <citation type="journal article" date="2013" name="Genome Announc.">
        <title>Draft Genome Sequence of an Alphaproteobacterium, Caenispirillum salinarum AK4(T), Isolated from a Solar Saltern.</title>
        <authorList>
            <person name="Khatri I."/>
            <person name="Singh A."/>
            <person name="Korpole S."/>
            <person name="Pinnaka A.K."/>
            <person name="Subramanian S."/>
        </authorList>
    </citation>
    <scope>NUCLEOTIDE SEQUENCE [LARGE SCALE GENOMIC DNA]</scope>
    <source>
        <strain evidence="3 4">AK4</strain>
    </source>
</reference>
<dbReference type="Pfam" id="PF13439">
    <property type="entry name" value="Glyco_transf_4"/>
    <property type="match status" value="1"/>
</dbReference>
<dbReference type="PANTHER" id="PTHR45947">
    <property type="entry name" value="SULFOQUINOVOSYL TRANSFERASE SQD2"/>
    <property type="match status" value="1"/>
</dbReference>
<dbReference type="PATRIC" id="fig|1238182.3.peg.138"/>
<feature type="domain" description="Glycosyl transferase family 1" evidence="1">
    <location>
        <begin position="229"/>
        <end position="379"/>
    </location>
</feature>
<organism evidence="3 4">
    <name type="scientific">Caenispirillum salinarum AK4</name>
    <dbReference type="NCBI Taxonomy" id="1238182"/>
    <lineage>
        <taxon>Bacteria</taxon>
        <taxon>Pseudomonadati</taxon>
        <taxon>Pseudomonadota</taxon>
        <taxon>Alphaproteobacteria</taxon>
        <taxon>Rhodospirillales</taxon>
        <taxon>Novispirillaceae</taxon>
        <taxon>Caenispirillum</taxon>
    </lineage>
</organism>
<sequence>MTRPLRLLTFTTLYPNAAQPHHGVFVENRLRHLLEHDPGIAARVVAPVPWFPFSHPRFGGYAAFARAPAAETRNGIAVEHPRYPVIPKVGMTAAPYLLYRAARPVLERLRAGGYRFDMIDAHYFYPDGVAAAMLARHFGVPLSITARGTDINLIPRYPRPRRMIRWAAGQADALVTVCEALKDGLVDLGVPAGRVTTLRNGVDLSMFRPSADRAALRRDLGLPPPGLAPVLASVGHLIERKRHHLAIEALPHLPPETRLLIAGEGPEEDALKRRAAVLGVAGRVRFLGRLPHDRLHEVYGACDALVLASSREGWANVLLEAMACGTPVAASRIWGTPEVVAAPEAGRLFDDPTGAAVAGAVAALLADLPDRAATRAYAERFGWEDTSRGQARLFRAAVGAPAAA</sequence>
<feature type="domain" description="Glycosyltransferase subfamily 4-like N-terminal" evidence="2">
    <location>
        <begin position="76"/>
        <end position="205"/>
    </location>
</feature>
<protein>
    <submittedName>
        <fullName evidence="3">Glycosyl transferase, group 1</fullName>
    </submittedName>
</protein>
<evidence type="ECO:0000313" key="3">
    <source>
        <dbReference type="EMBL" id="EKV32762.1"/>
    </source>
</evidence>
<gene>
    <name evidence="3" type="ORF">C882_1600</name>
</gene>
<dbReference type="EMBL" id="ANHY01000002">
    <property type="protein sequence ID" value="EKV32762.1"/>
    <property type="molecule type" value="Genomic_DNA"/>
</dbReference>
<dbReference type="Gene3D" id="3.40.50.2000">
    <property type="entry name" value="Glycogen Phosphorylase B"/>
    <property type="match status" value="2"/>
</dbReference>
<evidence type="ECO:0000259" key="1">
    <source>
        <dbReference type="Pfam" id="PF00534"/>
    </source>
</evidence>